<dbReference type="AlphaFoldDB" id="A0A507EFH6"/>
<sequence>MIASAQSDVEAQVARLLNAQFPTLDSLTGVVQFLTTTQARRKALLEEASKQAETAPQKVLGIVAEAKQVHAELKDLQARRTHLVQTLEQLPTDETLLATLSAAQTKLQKLQIAKSYVETLLKIDGLSAKVEQNMARDVTAALDAYDELRLFWRVVHPELAEVAEALGDAEVGLPFPIEGDATKNLASYVEGVTSNAHASMKSQFARKLEDVLDALDWPKPIALGPNADEKLSAFREAFANLLLLQNPEQRDGDVSGPLSPMEVLLQAPVLHFKYHFQGDRPTNRLDKPEWGFTRVLTTIRDHSVFLCGPVQLLLDEYGFASRDAKNEFIHGLLVAVMHKLRIEAPKLLLEPRLFSHAVKETLAFDKSLREVHLYTQPKGNWKGCASIFTEKTEWFQQWIAMELAASQSKFAEAIEADEAWEFADEAITESDELRPTQSAELFVKILEAITDRYKLLPEFAHRISFFNELQLPLLEDYLQEVRSGIKKHVSAFHPINTPGAMIPNKSGRLQMLCRYASSLHYIASTLQEWGDQPFFVDFWEEIRERADGDEAGINATVFDEAIVAYEKGVKRLQDVIIQDVMQEFTESMWQYDRRRNWVIASHSSLDDHAPHLEEISPELCSSLDALSHFIPNLRTNLPHSLFQHVLRDLAFRIDEHLFTRVVLRGRFNSAGAQQLQFDITSGLFSGLFRRWHPKPAALFRRLNESLILLTLPMNPPKHHPSALSLVTLVEGLLDGDEKAVRANLEKAHVYRLTTPEVQDVVNRLFEVESLFSQILQDD</sequence>
<proteinExistence type="predicted"/>
<dbReference type="GO" id="GO:0006888">
    <property type="term" value="P:endoplasmic reticulum to Golgi vesicle-mediated transport"/>
    <property type="evidence" value="ECO:0007669"/>
    <property type="project" value="InterPro"/>
</dbReference>
<keyword evidence="2" id="KW-1185">Reference proteome</keyword>
<gene>
    <name evidence="1" type="ORF">PhCBS80983_g00729</name>
</gene>
<comment type="caution">
    <text evidence="1">The sequence shown here is derived from an EMBL/GenBank/DDBJ whole genome shotgun (WGS) entry which is preliminary data.</text>
</comment>
<organism evidence="1 2">
    <name type="scientific">Powellomyces hirtus</name>
    <dbReference type="NCBI Taxonomy" id="109895"/>
    <lineage>
        <taxon>Eukaryota</taxon>
        <taxon>Fungi</taxon>
        <taxon>Fungi incertae sedis</taxon>
        <taxon>Chytridiomycota</taxon>
        <taxon>Chytridiomycota incertae sedis</taxon>
        <taxon>Chytridiomycetes</taxon>
        <taxon>Spizellomycetales</taxon>
        <taxon>Powellomycetaceae</taxon>
        <taxon>Powellomyces</taxon>
    </lineage>
</organism>
<evidence type="ECO:0008006" key="3">
    <source>
        <dbReference type="Google" id="ProtNLM"/>
    </source>
</evidence>
<dbReference type="EMBL" id="QEAQ01000004">
    <property type="protein sequence ID" value="TPX62165.1"/>
    <property type="molecule type" value="Genomic_DNA"/>
</dbReference>
<dbReference type="GO" id="GO:0070939">
    <property type="term" value="C:Dsl1/NZR complex"/>
    <property type="evidence" value="ECO:0007669"/>
    <property type="project" value="InterPro"/>
</dbReference>
<dbReference type="Proteomes" id="UP000318582">
    <property type="component" value="Unassembled WGS sequence"/>
</dbReference>
<dbReference type="STRING" id="109895.A0A507EFH6"/>
<dbReference type="Gene3D" id="1.20.58.670">
    <property type="entry name" value="Dsl1p vesicle tethering complex, Tip20p subunit, domain D"/>
    <property type="match status" value="1"/>
</dbReference>
<dbReference type="PROSITE" id="PS51386">
    <property type="entry name" value="RINT1_TIP20"/>
    <property type="match status" value="1"/>
</dbReference>
<dbReference type="GO" id="GO:0060628">
    <property type="term" value="P:regulation of ER to Golgi vesicle-mediated transport"/>
    <property type="evidence" value="ECO:0007669"/>
    <property type="project" value="TreeGrafter"/>
</dbReference>
<dbReference type="GO" id="GO:0006890">
    <property type="term" value="P:retrograde vesicle-mediated transport, Golgi to endoplasmic reticulum"/>
    <property type="evidence" value="ECO:0007669"/>
    <property type="project" value="InterPro"/>
</dbReference>
<dbReference type="Pfam" id="PF04437">
    <property type="entry name" value="RINT1_TIP1"/>
    <property type="match status" value="1"/>
</dbReference>
<reference evidence="1 2" key="1">
    <citation type="journal article" date="2019" name="Sci. Rep.">
        <title>Comparative genomics of chytrid fungi reveal insights into the obligate biotrophic and pathogenic lifestyle of Synchytrium endobioticum.</title>
        <authorList>
            <person name="van de Vossenberg B.T.L.H."/>
            <person name="Warris S."/>
            <person name="Nguyen H.D.T."/>
            <person name="van Gent-Pelzer M.P.E."/>
            <person name="Joly D.L."/>
            <person name="van de Geest H.C."/>
            <person name="Bonants P.J.M."/>
            <person name="Smith D.S."/>
            <person name="Levesque C.A."/>
            <person name="van der Lee T.A.J."/>
        </authorList>
    </citation>
    <scope>NUCLEOTIDE SEQUENCE [LARGE SCALE GENOMIC DNA]</scope>
    <source>
        <strain evidence="1 2">CBS 809.83</strain>
    </source>
</reference>
<dbReference type="PANTHER" id="PTHR13520">
    <property type="entry name" value="RAD50-INTERACTING PROTEIN 1 RINT-1"/>
    <property type="match status" value="1"/>
</dbReference>
<accession>A0A507EFH6</accession>
<evidence type="ECO:0000313" key="2">
    <source>
        <dbReference type="Proteomes" id="UP000318582"/>
    </source>
</evidence>
<name>A0A507EFH6_9FUNG</name>
<dbReference type="InterPro" id="IPR007528">
    <property type="entry name" value="RINT1_Tip20"/>
</dbReference>
<dbReference type="InterPro" id="IPR042044">
    <property type="entry name" value="EXOC6PINT-1/Sec15/Tip20_C_dom2"/>
</dbReference>
<evidence type="ECO:0000313" key="1">
    <source>
        <dbReference type="EMBL" id="TPX62165.1"/>
    </source>
</evidence>
<protein>
    <recommendedName>
        <fullName evidence="3">RAD50-interacting protein 1</fullName>
    </recommendedName>
</protein>
<dbReference type="PANTHER" id="PTHR13520:SF0">
    <property type="entry name" value="RAD50-INTERACTING PROTEIN 1"/>
    <property type="match status" value="1"/>
</dbReference>